<dbReference type="SMART" id="SM00060">
    <property type="entry name" value="FN3"/>
    <property type="match status" value="2"/>
</dbReference>
<keyword evidence="1" id="KW-0378">Hydrolase</keyword>
<evidence type="ECO:0000256" key="2">
    <source>
        <dbReference type="ARBA" id="ARBA00023326"/>
    </source>
</evidence>
<feature type="domain" description="Fibronectin type-III" evidence="5">
    <location>
        <begin position="890"/>
        <end position="981"/>
    </location>
</feature>
<dbReference type="CDD" id="cd01833">
    <property type="entry name" value="XynB_like"/>
    <property type="match status" value="1"/>
</dbReference>
<name>A0A285KCY5_9ACTN</name>
<sequence>MRWLHATTAVLLALSGAVVAGPAAAAPTAAVRQTDESSRMEIGLALTPGRRQVEVTLRSLVDRPAGRIRLTVHRGDDELTHITHPLKKMEAERAVRVVFAIPATGDGDFGLVAQPLPGADTGFLAVRPHHGTLVSAGAYGLLGDAALTADRSAGRVTATEFETRRARLHQAAGSTGTSGTKLAATTTIAGSISYRDLANTQRPIRGARVQLVAATGQEYGTGYASDGGAFSFSSATLPTGDYRIRVVAVGTFGEVDTTGGADNYVAYSAVFPVTAGATVSGITVNVDYFSVTGRAFALFDALRTVGGFYQSVRKSSWQPALIVFYPSGQAGSFARGGNIWMSGGDTMCGTNTYCGEDAFDWDVLAHESGHIVATQAGLNGPNDGGDHGICDNAWGQEGRGKAAGLDLAWSEGWATFYGLALLASVPLPPVPNAGGLTYEDRPGPPHNAGGTVAYNIETNDPTGDCAPKGEDSELAVQRALWDLYDTIEDDVSGGKDTVQWGLADILNRLDSANATTFGAAWPAITASRGPSEVQAARRILQTHGMAPRGLLPADSIGNALVPFRWTAGGIPGHLNNSFTLRVRSGYTGSVLFTVTTTATSYTPTAAQWGQVVAAKSVVYDVAGSQTTAPVSGPYPSAEESFMIGSGSRKIMVVGDSISQGLEGDYTWRYRLWQHLATGGAAADFVGPYTGTTRVPSDLPDGFPEVAAPPVFNGAYRGYLTFDSAHFAQWGRQAHQAMGDIRTQVGAYQPDYLLVELGFNDLGWGVSNPDGLIGDMKNLITQARAARPGIKVVVANVVHREPLDQLPQLDSIINEYNSKLPAALASVSTAASPVALADIAGDYQWQFDAYDGLHPNGSGEHKIAKAFATVLSGTFGVGGTFTATSGPDLLSPAAPTSITATPTGTGVHVSWAHSFGAGGYWFEQRLKDSGQQWQRLPLPIPGDEWDTGWLVRGSTYEFRVLPNRGISTGPASPAASVTANPLTADGPPNITTSSGPGSLTVSWSRATGLYSDTVNGYVVYYMDRANPNAFVASVRTSGLSATITGLTSRHNYAIAVASVNAAGAGSPAGGPEINVPQ</sequence>
<keyword evidence="7" id="KW-1185">Reference proteome</keyword>
<evidence type="ECO:0000256" key="4">
    <source>
        <dbReference type="SAM" id="SignalP"/>
    </source>
</evidence>
<evidence type="ECO:0000313" key="6">
    <source>
        <dbReference type="EMBL" id="SNY70113.1"/>
    </source>
</evidence>
<organism evidence="6 7">
    <name type="scientific">Paractinoplanes atraurantiacus</name>
    <dbReference type="NCBI Taxonomy" id="1036182"/>
    <lineage>
        <taxon>Bacteria</taxon>
        <taxon>Bacillati</taxon>
        <taxon>Actinomycetota</taxon>
        <taxon>Actinomycetes</taxon>
        <taxon>Micromonosporales</taxon>
        <taxon>Micromonosporaceae</taxon>
        <taxon>Paractinoplanes</taxon>
    </lineage>
</organism>
<dbReference type="InterPro" id="IPR036116">
    <property type="entry name" value="FN3_sf"/>
</dbReference>
<dbReference type="GO" id="GO:0000272">
    <property type="term" value="P:polysaccharide catabolic process"/>
    <property type="evidence" value="ECO:0007669"/>
    <property type="project" value="UniProtKB-KW"/>
</dbReference>
<keyword evidence="4" id="KW-0732">Signal</keyword>
<feature type="compositionally biased region" description="Polar residues" evidence="3">
    <location>
        <begin position="968"/>
        <end position="980"/>
    </location>
</feature>
<feature type="domain" description="Fibronectin type-III" evidence="5">
    <location>
        <begin position="983"/>
        <end position="1076"/>
    </location>
</feature>
<dbReference type="RefSeq" id="WP_097328331.1">
    <property type="nucleotide sequence ID" value="NZ_OBDY01000037.1"/>
</dbReference>
<dbReference type="OrthoDB" id="5168887at2"/>
<dbReference type="SUPFAM" id="SSF49265">
    <property type="entry name" value="Fibronectin type III"/>
    <property type="match status" value="1"/>
</dbReference>
<keyword evidence="2" id="KW-0624">Polysaccharide degradation</keyword>
<protein>
    <submittedName>
        <fullName evidence="6">Fibronectin type III domain-containing protein</fullName>
    </submittedName>
</protein>
<dbReference type="EMBL" id="OBDY01000037">
    <property type="protein sequence ID" value="SNY70113.1"/>
    <property type="molecule type" value="Genomic_DNA"/>
</dbReference>
<dbReference type="Gene3D" id="2.60.40.10">
    <property type="entry name" value="Immunoglobulins"/>
    <property type="match status" value="2"/>
</dbReference>
<gene>
    <name evidence="6" type="ORF">SAMN05421748_13718</name>
</gene>
<evidence type="ECO:0000256" key="1">
    <source>
        <dbReference type="ARBA" id="ARBA00023295"/>
    </source>
</evidence>
<evidence type="ECO:0000313" key="7">
    <source>
        <dbReference type="Proteomes" id="UP000219612"/>
    </source>
</evidence>
<dbReference type="PANTHER" id="PTHR30383:SF5">
    <property type="entry name" value="SGNH HYDROLASE-TYPE ESTERASE DOMAIN-CONTAINING PROTEIN"/>
    <property type="match status" value="1"/>
</dbReference>
<keyword evidence="2" id="KW-0119">Carbohydrate metabolism</keyword>
<dbReference type="GO" id="GO:0004622">
    <property type="term" value="F:phosphatidylcholine lysophospholipase activity"/>
    <property type="evidence" value="ECO:0007669"/>
    <property type="project" value="TreeGrafter"/>
</dbReference>
<dbReference type="Gene3D" id="3.40.50.1110">
    <property type="entry name" value="SGNH hydrolase"/>
    <property type="match status" value="1"/>
</dbReference>
<feature type="chain" id="PRO_5012515650" evidence="4">
    <location>
        <begin position="26"/>
        <end position="1076"/>
    </location>
</feature>
<dbReference type="InterPro" id="IPR036514">
    <property type="entry name" value="SGNH_hydro_sf"/>
</dbReference>
<proteinExistence type="predicted"/>
<dbReference type="Pfam" id="PF13472">
    <property type="entry name" value="Lipase_GDSL_2"/>
    <property type="match status" value="1"/>
</dbReference>
<dbReference type="Proteomes" id="UP000219612">
    <property type="component" value="Unassembled WGS sequence"/>
</dbReference>
<feature type="region of interest" description="Disordered" evidence="3">
    <location>
        <begin position="968"/>
        <end position="996"/>
    </location>
</feature>
<dbReference type="PANTHER" id="PTHR30383">
    <property type="entry name" value="THIOESTERASE 1/PROTEASE 1/LYSOPHOSPHOLIPASE L1"/>
    <property type="match status" value="1"/>
</dbReference>
<dbReference type="GO" id="GO:0016798">
    <property type="term" value="F:hydrolase activity, acting on glycosyl bonds"/>
    <property type="evidence" value="ECO:0007669"/>
    <property type="project" value="UniProtKB-KW"/>
</dbReference>
<dbReference type="InterPro" id="IPR051532">
    <property type="entry name" value="Ester_Hydrolysis_Enzymes"/>
</dbReference>
<reference evidence="6 7" key="1">
    <citation type="submission" date="2017-09" db="EMBL/GenBank/DDBJ databases">
        <authorList>
            <person name="Ehlers B."/>
            <person name="Leendertz F.H."/>
        </authorList>
    </citation>
    <scope>NUCLEOTIDE SEQUENCE [LARGE SCALE GENOMIC DNA]</scope>
    <source>
        <strain evidence="6 7">CGMCC 4.6857</strain>
    </source>
</reference>
<dbReference type="InterPro" id="IPR013830">
    <property type="entry name" value="SGNH_hydro"/>
</dbReference>
<dbReference type="InterPro" id="IPR013783">
    <property type="entry name" value="Ig-like_fold"/>
</dbReference>
<feature type="signal peptide" evidence="4">
    <location>
        <begin position="1"/>
        <end position="25"/>
    </location>
</feature>
<evidence type="ECO:0000259" key="5">
    <source>
        <dbReference type="PROSITE" id="PS50853"/>
    </source>
</evidence>
<dbReference type="Pfam" id="PF00041">
    <property type="entry name" value="fn3"/>
    <property type="match status" value="1"/>
</dbReference>
<dbReference type="CDD" id="cd00063">
    <property type="entry name" value="FN3"/>
    <property type="match status" value="2"/>
</dbReference>
<keyword evidence="1" id="KW-0326">Glycosidase</keyword>
<dbReference type="SUPFAM" id="SSF52266">
    <property type="entry name" value="SGNH hydrolase"/>
    <property type="match status" value="1"/>
</dbReference>
<accession>A0A285KCY5</accession>
<dbReference type="InterPro" id="IPR003961">
    <property type="entry name" value="FN3_dom"/>
</dbReference>
<evidence type="ECO:0000256" key="3">
    <source>
        <dbReference type="SAM" id="MobiDB-lite"/>
    </source>
</evidence>
<dbReference type="PROSITE" id="PS50853">
    <property type="entry name" value="FN3"/>
    <property type="match status" value="2"/>
</dbReference>
<dbReference type="AlphaFoldDB" id="A0A285KCY5"/>